<comment type="caution">
    <text evidence="1">The sequence shown here is derived from an EMBL/GenBank/DDBJ whole genome shotgun (WGS) entry which is preliminary data.</text>
</comment>
<proteinExistence type="predicted"/>
<name>A0ABN0TWN7_9PSEU</name>
<dbReference type="EMBL" id="BAAABU010000006">
    <property type="protein sequence ID" value="GAA0232088.1"/>
    <property type="molecule type" value="Genomic_DNA"/>
</dbReference>
<gene>
    <name evidence="1" type="ORF">GCM10010492_33440</name>
</gene>
<evidence type="ECO:0000313" key="2">
    <source>
        <dbReference type="Proteomes" id="UP001500416"/>
    </source>
</evidence>
<evidence type="ECO:0000313" key="1">
    <source>
        <dbReference type="EMBL" id="GAA0232088.1"/>
    </source>
</evidence>
<organism evidence="1 2">
    <name type="scientific">Saccharothrix mutabilis subsp. mutabilis</name>
    <dbReference type="NCBI Taxonomy" id="66855"/>
    <lineage>
        <taxon>Bacteria</taxon>
        <taxon>Bacillati</taxon>
        <taxon>Actinomycetota</taxon>
        <taxon>Actinomycetes</taxon>
        <taxon>Pseudonocardiales</taxon>
        <taxon>Pseudonocardiaceae</taxon>
        <taxon>Saccharothrix</taxon>
    </lineage>
</organism>
<protein>
    <submittedName>
        <fullName evidence="1">Oxidoreductase</fullName>
    </submittedName>
</protein>
<reference evidence="1 2" key="1">
    <citation type="journal article" date="2019" name="Int. J. Syst. Evol. Microbiol.">
        <title>The Global Catalogue of Microorganisms (GCM) 10K type strain sequencing project: providing services to taxonomists for standard genome sequencing and annotation.</title>
        <authorList>
            <consortium name="The Broad Institute Genomics Platform"/>
            <consortium name="The Broad Institute Genome Sequencing Center for Infectious Disease"/>
            <person name="Wu L."/>
            <person name="Ma J."/>
        </authorList>
    </citation>
    <scope>NUCLEOTIDE SEQUENCE [LARGE SCALE GENOMIC DNA]</scope>
    <source>
        <strain evidence="1 2">JCM 3380</strain>
    </source>
</reference>
<dbReference type="Proteomes" id="UP001500416">
    <property type="component" value="Unassembled WGS sequence"/>
</dbReference>
<keyword evidence="2" id="KW-1185">Reference proteome</keyword>
<sequence length="521" mass="54548">MGMTTGEVPAAQLVGEDVEVVGARVTGVLDLTDAPPSTLRFVRCRFDEPPVLREASMRALEFHGCELPGLDARRLRCRGDVVLAGTVVHGAVELGDAEVGGELSFEDSRVGAVFARRACVGGDVQLAGAAFGEVGGVSLDLRGARVGGGVLGENEVRIGVTAEGSLLLADARVGGALCLRQARVGAVNADRVRLVGDLDATEARLALSLVGASVGGSLVLGAAEADALVLDRARVAGHVHLAFALVRTGVSLVDARVGGDLRASCAELRDFIGTRARVTGDVDLGQLRVEDVVCLSAADVGGVLDLSGADLAGALDLSAARIAGELKMGDLAAQGTVNLSGAAVRCRVDLRGAHLGARLDACGLVTWELRLAVEDPPRGRVDLRDARCATLRDNGFLWGARGGVELTGFGYRRLEPRLEDRVAVRRRLSQLRSATDRFTPDAYDRLANVLRLDGRESEAAAVLVEKQRLRYAERARSAGWAGPVVTAWSSLLLSLTGYGYRLGRGVAYLLAVASLVALLLF</sequence>
<accession>A0ABN0TWN7</accession>